<sequence length="38" mass="4045">MHLFDLPICVSSPSDTSAIESSFGSFEINESSLGDIDP</sequence>
<reference evidence="1" key="1">
    <citation type="submission" date="2021-02" db="EMBL/GenBank/DDBJ databases">
        <authorList>
            <person name="Nowell W R."/>
        </authorList>
    </citation>
    <scope>NUCLEOTIDE SEQUENCE</scope>
</reference>
<evidence type="ECO:0000313" key="1">
    <source>
        <dbReference type="EMBL" id="CAF4667279.1"/>
    </source>
</evidence>
<accession>A0A821GDJ6</accession>
<dbReference type="AlphaFoldDB" id="A0A821GDJ6"/>
<organism evidence="1 2">
    <name type="scientific">Rotaria socialis</name>
    <dbReference type="NCBI Taxonomy" id="392032"/>
    <lineage>
        <taxon>Eukaryota</taxon>
        <taxon>Metazoa</taxon>
        <taxon>Spiralia</taxon>
        <taxon>Gnathifera</taxon>
        <taxon>Rotifera</taxon>
        <taxon>Eurotatoria</taxon>
        <taxon>Bdelloidea</taxon>
        <taxon>Philodinida</taxon>
        <taxon>Philodinidae</taxon>
        <taxon>Rotaria</taxon>
    </lineage>
</organism>
<comment type="caution">
    <text evidence="1">The sequence shown here is derived from an EMBL/GenBank/DDBJ whole genome shotgun (WGS) entry which is preliminary data.</text>
</comment>
<gene>
    <name evidence="1" type="ORF">TSG867_LOCUS31669</name>
</gene>
<evidence type="ECO:0000313" key="2">
    <source>
        <dbReference type="Proteomes" id="UP000663862"/>
    </source>
</evidence>
<proteinExistence type="predicted"/>
<dbReference type="Proteomes" id="UP000663862">
    <property type="component" value="Unassembled WGS sequence"/>
</dbReference>
<name>A0A821GDJ6_9BILA</name>
<feature type="non-terminal residue" evidence="1">
    <location>
        <position position="38"/>
    </location>
</feature>
<protein>
    <submittedName>
        <fullName evidence="1">Uncharacterized protein</fullName>
    </submittedName>
</protein>
<dbReference type="EMBL" id="CAJOBQ010006132">
    <property type="protein sequence ID" value="CAF4667279.1"/>
    <property type="molecule type" value="Genomic_DNA"/>
</dbReference>